<dbReference type="EMBL" id="MCFI01000006">
    <property type="protein sequence ID" value="ORY84457.1"/>
    <property type="molecule type" value="Genomic_DNA"/>
</dbReference>
<name>A0A1Y2FLK5_PROLT</name>
<dbReference type="AlphaFoldDB" id="A0A1Y2FLK5"/>
<proteinExistence type="predicted"/>
<dbReference type="Proteomes" id="UP000193685">
    <property type="component" value="Unassembled WGS sequence"/>
</dbReference>
<gene>
    <name evidence="2" type="ORF">BCR37DRAFT_386605</name>
</gene>
<feature type="compositionally biased region" description="Basic and acidic residues" evidence="1">
    <location>
        <begin position="1"/>
        <end position="18"/>
    </location>
</feature>
<dbReference type="InterPro" id="IPR013885">
    <property type="entry name" value="DUF1764_euk"/>
</dbReference>
<evidence type="ECO:0000313" key="2">
    <source>
        <dbReference type="EMBL" id="ORY84457.1"/>
    </source>
</evidence>
<dbReference type="PANTHER" id="PTHR34066">
    <property type="entry name" value="GROWTH FACTOR 2"/>
    <property type="match status" value="1"/>
</dbReference>
<evidence type="ECO:0000313" key="3">
    <source>
        <dbReference type="Proteomes" id="UP000193685"/>
    </source>
</evidence>
<evidence type="ECO:0000256" key="1">
    <source>
        <dbReference type="SAM" id="MobiDB-lite"/>
    </source>
</evidence>
<dbReference type="OMA" id="NLCPFDC"/>
<protein>
    <recommendedName>
        <fullName evidence="4">DUF1764-domain-containing protein</fullName>
    </recommendedName>
</protein>
<feature type="compositionally biased region" description="Basic and acidic residues" evidence="1">
    <location>
        <begin position="50"/>
        <end position="59"/>
    </location>
</feature>
<reference evidence="2 3" key="1">
    <citation type="submission" date="2016-07" db="EMBL/GenBank/DDBJ databases">
        <title>Pervasive Adenine N6-methylation of Active Genes in Fungi.</title>
        <authorList>
            <consortium name="DOE Joint Genome Institute"/>
            <person name="Mondo S.J."/>
            <person name="Dannebaum R.O."/>
            <person name="Kuo R.C."/>
            <person name="Labutti K."/>
            <person name="Haridas S."/>
            <person name="Kuo A."/>
            <person name="Salamov A."/>
            <person name="Ahrendt S.R."/>
            <person name="Lipzen A."/>
            <person name="Sullivan W."/>
            <person name="Andreopoulos W.B."/>
            <person name="Clum A."/>
            <person name="Lindquist E."/>
            <person name="Daum C."/>
            <person name="Ramamoorthy G.K."/>
            <person name="Gryganskyi A."/>
            <person name="Culley D."/>
            <person name="Magnuson J.K."/>
            <person name="James T.Y."/>
            <person name="O'Malley M.A."/>
            <person name="Stajich J.E."/>
            <person name="Spatafora J.W."/>
            <person name="Visel A."/>
            <person name="Grigoriev I.V."/>
        </authorList>
    </citation>
    <scope>NUCLEOTIDE SEQUENCE [LARGE SCALE GENOMIC DNA]</scope>
    <source>
        <strain evidence="2 3">12-1054</strain>
    </source>
</reference>
<dbReference type="Pfam" id="PF08576">
    <property type="entry name" value="DUF1764"/>
    <property type="match status" value="1"/>
</dbReference>
<evidence type="ECO:0008006" key="4">
    <source>
        <dbReference type="Google" id="ProtNLM"/>
    </source>
</evidence>
<sequence>MGKSQEPKKSNDIDDIFAKKASKPTETAAQDDTKSSTSKLKSAKQGKNHTAADVRDASVKKPSKKPTGSSIPKALPSDDSLFTDLKGSKKRKTTEEGFKIYDDEELRIDPNAGSTDDCPFDCQCCF</sequence>
<dbReference type="OrthoDB" id="20835at2759"/>
<comment type="caution">
    <text evidence="2">The sequence shown here is derived from an EMBL/GenBank/DDBJ whole genome shotgun (WGS) entry which is preliminary data.</text>
</comment>
<keyword evidence="3" id="KW-1185">Reference proteome</keyword>
<dbReference type="PANTHER" id="PTHR34066:SF1">
    <property type="entry name" value="DUF1764 FAMILY PROTEIN"/>
    <property type="match status" value="1"/>
</dbReference>
<accession>A0A1Y2FLK5</accession>
<feature type="region of interest" description="Disordered" evidence="1">
    <location>
        <begin position="1"/>
        <end position="96"/>
    </location>
</feature>
<organism evidence="2 3">
    <name type="scientific">Protomyces lactucae-debilis</name>
    <dbReference type="NCBI Taxonomy" id="2754530"/>
    <lineage>
        <taxon>Eukaryota</taxon>
        <taxon>Fungi</taxon>
        <taxon>Dikarya</taxon>
        <taxon>Ascomycota</taxon>
        <taxon>Taphrinomycotina</taxon>
        <taxon>Taphrinomycetes</taxon>
        <taxon>Taphrinales</taxon>
        <taxon>Protomycetaceae</taxon>
        <taxon>Protomyces</taxon>
    </lineage>
</organism>
<dbReference type="RefSeq" id="XP_040726475.1">
    <property type="nucleotide sequence ID" value="XM_040870459.1"/>
</dbReference>
<dbReference type="GeneID" id="63787058"/>